<evidence type="ECO:0000313" key="1">
    <source>
        <dbReference type="EMBL" id="ORY66903.1"/>
    </source>
</evidence>
<dbReference type="EMBL" id="MCOG01000049">
    <property type="protein sequence ID" value="ORY66903.1"/>
    <property type="molecule type" value="Genomic_DNA"/>
</dbReference>
<proteinExistence type="predicted"/>
<comment type="caution">
    <text evidence="1">The sequence shown here is derived from an EMBL/GenBank/DDBJ whole genome shotgun (WGS) entry which is preliminary data.</text>
</comment>
<name>A0A1Y2E5R3_9FUNG</name>
<reference evidence="1 2" key="1">
    <citation type="submission" date="2016-08" db="EMBL/GenBank/DDBJ databases">
        <title>A Parts List for Fungal Cellulosomes Revealed by Comparative Genomics.</title>
        <authorList>
            <consortium name="DOE Joint Genome Institute"/>
            <person name="Haitjema C.H."/>
            <person name="Gilmore S.P."/>
            <person name="Henske J.K."/>
            <person name="Solomon K.V."/>
            <person name="De Groot R."/>
            <person name="Kuo A."/>
            <person name="Mondo S.J."/>
            <person name="Salamov A.A."/>
            <person name="Labutti K."/>
            <person name="Zhao Z."/>
            <person name="Chiniquy J."/>
            <person name="Barry K."/>
            <person name="Brewer H.M."/>
            <person name="Purvine S.O."/>
            <person name="Wright A.T."/>
            <person name="Boxma B."/>
            <person name="Van Alen T."/>
            <person name="Hackstein J.H."/>
            <person name="Baker S.E."/>
            <person name="Grigoriev I.V."/>
            <person name="O'Malley M.A."/>
        </authorList>
    </citation>
    <scope>NUCLEOTIDE SEQUENCE [LARGE SCALE GENOMIC DNA]</scope>
    <source>
        <strain evidence="1 2">G1</strain>
    </source>
</reference>
<dbReference type="Proteomes" id="UP000193920">
    <property type="component" value="Unassembled WGS sequence"/>
</dbReference>
<dbReference type="AlphaFoldDB" id="A0A1Y2E5R3"/>
<evidence type="ECO:0000313" key="2">
    <source>
        <dbReference type="Proteomes" id="UP000193920"/>
    </source>
</evidence>
<accession>A0A1Y2E5R3</accession>
<sequence>MVKNKNISSKDFKKITAAKKHKLQKLEPENEKVFQNIKNYIENQKKNKNKLKPNVKKEQIDTDLKEQVKVETTSTPIHNNNVNNLDNITSSFSLNESVLSDNMDFMKMQSIDSSGIDTLDLSLNKSFNQNPDLIFPTDTPTNDDFSNITDLFNQFPNNQANIPAPQPPSLHIPDQSIRTEISEICLNNKLGKLNNINTLYNNLYDDGINNDDPAFNNIFNKLNSLSPGITHHSSFTNNSFPNLTPNPFSSSADSLNNSLSFSSTIPDDNVSISLMNHLSPYNGINSSNISSFSDLTNTSNLASISNFANTSSDLLGLNSMASSSALGVLNDINNPTAISLDNTNDFTTSLLNNPSLLTTSLQQSLSTTNSNSLSNTIVDTTNAKKATITNASPNDSKTNLNNNSVLSAIQGKTDANGIFPISTTNTSSIIASQNKANTLSLNIFNNASDSMAIPVTSIANNSIPTASTLNLTEASNVSVNGNSMALNVNRIDMNNINNQLLMKNMIKSPLAHNITTSKINSTTAISDSSHVNNAKLSNDLVVPYDIQTTTDTLKSTKDDATSTVKTSVLNGMKKK</sequence>
<keyword evidence="2" id="KW-1185">Reference proteome</keyword>
<protein>
    <submittedName>
        <fullName evidence="1">Uncharacterized protein</fullName>
    </submittedName>
</protein>
<dbReference type="OrthoDB" id="10649744at2759"/>
<organism evidence="1 2">
    <name type="scientific">Neocallimastix californiae</name>
    <dbReference type="NCBI Taxonomy" id="1754190"/>
    <lineage>
        <taxon>Eukaryota</taxon>
        <taxon>Fungi</taxon>
        <taxon>Fungi incertae sedis</taxon>
        <taxon>Chytridiomycota</taxon>
        <taxon>Chytridiomycota incertae sedis</taxon>
        <taxon>Neocallimastigomycetes</taxon>
        <taxon>Neocallimastigales</taxon>
        <taxon>Neocallimastigaceae</taxon>
        <taxon>Neocallimastix</taxon>
    </lineage>
</organism>
<gene>
    <name evidence="1" type="ORF">LY90DRAFT_504694</name>
</gene>